<evidence type="ECO:0000256" key="3">
    <source>
        <dbReference type="ARBA" id="ARBA00022723"/>
    </source>
</evidence>
<feature type="binding site" evidence="7">
    <location>
        <position position="73"/>
    </location>
    <ligand>
        <name>[2Fe-2S] cluster</name>
        <dbReference type="ChEBI" id="CHEBI:190135"/>
    </ligand>
</feature>
<dbReference type="SUPFAM" id="SSF52833">
    <property type="entry name" value="Thioredoxin-like"/>
    <property type="match status" value="1"/>
</dbReference>
<dbReference type="FunFam" id="3.40.30.10:FF:000015">
    <property type="entry name" value="NADH-quinone oxidoreductase subunit E"/>
    <property type="match status" value="1"/>
</dbReference>
<feature type="binding site" evidence="7">
    <location>
        <position position="114"/>
    </location>
    <ligand>
        <name>[2Fe-2S] cluster</name>
        <dbReference type="ChEBI" id="CHEBI:190135"/>
    </ligand>
</feature>
<dbReference type="PANTHER" id="PTHR43342:SF1">
    <property type="entry name" value="BIFURCATING [FEFE] HYDROGENASE GAMMA SUBUNIT"/>
    <property type="match status" value="1"/>
</dbReference>
<dbReference type="Proteomes" id="UP001221302">
    <property type="component" value="Unassembled WGS sequence"/>
</dbReference>
<dbReference type="NCBIfam" id="NF005722">
    <property type="entry name" value="PRK07539.1-2"/>
    <property type="match status" value="1"/>
</dbReference>
<evidence type="ECO:0000313" key="9">
    <source>
        <dbReference type="Proteomes" id="UP001221302"/>
    </source>
</evidence>
<dbReference type="PIRSF" id="PIRSF000216">
    <property type="entry name" value="NADH_DH_24kDa"/>
    <property type="match status" value="1"/>
</dbReference>
<sequence>MENRILKKYPPKDRSYLIPLLQDVQDEFGYLPEQQLKQIAEYVGMSFVAVYGVATFYNQFRLTPLGKNVIRVCRGTACHVKNSANILTAIETELGIKAGQTTRDKLFTLETVACIGACSIAPVVNINEEYYGRITVKEIPKILSKYKKEEKLKVEHPIGVE</sequence>
<keyword evidence="9" id="KW-1185">Reference proteome</keyword>
<reference evidence="8" key="1">
    <citation type="submission" date="2023-03" db="EMBL/GenBank/DDBJ databases">
        <title>Stygiobacter electus gen. nov., sp. nov., facultatively anaerobic thermotolerant bacterium of the class Ignavibacteria from a well of Yessentuki mineral water deposit.</title>
        <authorList>
            <person name="Podosokorskaya O.A."/>
            <person name="Elcheninov A.G."/>
            <person name="Petrova N.F."/>
            <person name="Zavarzina D.G."/>
            <person name="Kublanov I.V."/>
            <person name="Merkel A.Y."/>
        </authorList>
    </citation>
    <scope>NUCLEOTIDE SEQUENCE</scope>
    <source>
        <strain evidence="8">09-Me</strain>
    </source>
</reference>
<accession>A0AAE3NWK2</accession>
<dbReference type="InterPro" id="IPR002023">
    <property type="entry name" value="NuoE-like"/>
</dbReference>
<dbReference type="EC" id="1.6.5.9" evidence="8"/>
<dbReference type="GO" id="GO:0050136">
    <property type="term" value="F:NADH dehydrogenase (quinone) (non-electrogenic) activity"/>
    <property type="evidence" value="ECO:0007669"/>
    <property type="project" value="UniProtKB-EC"/>
</dbReference>
<dbReference type="GO" id="GO:0051537">
    <property type="term" value="F:2 iron, 2 sulfur cluster binding"/>
    <property type="evidence" value="ECO:0007669"/>
    <property type="project" value="UniProtKB-KW"/>
</dbReference>
<organism evidence="8 9">
    <name type="scientific">Stygiobacter electus</name>
    <dbReference type="NCBI Taxonomy" id="3032292"/>
    <lineage>
        <taxon>Bacteria</taxon>
        <taxon>Pseudomonadati</taxon>
        <taxon>Ignavibacteriota</taxon>
        <taxon>Ignavibacteria</taxon>
        <taxon>Ignavibacteriales</taxon>
        <taxon>Melioribacteraceae</taxon>
        <taxon>Stygiobacter</taxon>
    </lineage>
</organism>
<gene>
    <name evidence="8" type="primary">nuoE</name>
    <name evidence="8" type="ORF">P0M35_04455</name>
</gene>
<dbReference type="RefSeq" id="WP_321535158.1">
    <property type="nucleotide sequence ID" value="NZ_JARGDL010000004.1"/>
</dbReference>
<keyword evidence="4 7" id="KW-0408">Iron</keyword>
<dbReference type="InterPro" id="IPR042128">
    <property type="entry name" value="NuoE_dom"/>
</dbReference>
<evidence type="ECO:0000256" key="1">
    <source>
        <dbReference type="ARBA" id="ARBA00010643"/>
    </source>
</evidence>
<evidence type="ECO:0000256" key="6">
    <source>
        <dbReference type="ARBA" id="ARBA00034078"/>
    </source>
</evidence>
<dbReference type="Pfam" id="PF01257">
    <property type="entry name" value="2Fe-2S_thioredx"/>
    <property type="match status" value="1"/>
</dbReference>
<dbReference type="NCBIfam" id="TIGR01958">
    <property type="entry name" value="nuoE_fam"/>
    <property type="match status" value="1"/>
</dbReference>
<dbReference type="InterPro" id="IPR036249">
    <property type="entry name" value="Thioredoxin-like_sf"/>
</dbReference>
<dbReference type="Gene3D" id="1.10.10.1590">
    <property type="entry name" value="NADH-quinone oxidoreductase subunit E"/>
    <property type="match status" value="1"/>
</dbReference>
<dbReference type="FunFam" id="1.10.10.1590:FF:000001">
    <property type="entry name" value="NADH-quinone oxidoreductase subunit E"/>
    <property type="match status" value="1"/>
</dbReference>
<feature type="binding site" evidence="7">
    <location>
        <position position="118"/>
    </location>
    <ligand>
        <name>[2Fe-2S] cluster</name>
        <dbReference type="ChEBI" id="CHEBI:190135"/>
    </ligand>
</feature>
<dbReference type="CDD" id="cd03064">
    <property type="entry name" value="TRX_Fd_NuoE"/>
    <property type="match status" value="1"/>
</dbReference>
<dbReference type="AlphaFoldDB" id="A0AAE3NWK2"/>
<evidence type="ECO:0000256" key="5">
    <source>
        <dbReference type="ARBA" id="ARBA00023014"/>
    </source>
</evidence>
<dbReference type="Gene3D" id="3.40.30.10">
    <property type="entry name" value="Glutaredoxin"/>
    <property type="match status" value="1"/>
</dbReference>
<dbReference type="EMBL" id="JARGDL010000004">
    <property type="protein sequence ID" value="MDF1611391.1"/>
    <property type="molecule type" value="Genomic_DNA"/>
</dbReference>
<evidence type="ECO:0000313" key="8">
    <source>
        <dbReference type="EMBL" id="MDF1611391.1"/>
    </source>
</evidence>
<dbReference type="InterPro" id="IPR028431">
    <property type="entry name" value="NADP_DH_HndA-like"/>
</dbReference>
<comment type="caution">
    <text evidence="8">The sequence shown here is derived from an EMBL/GenBank/DDBJ whole genome shotgun (WGS) entry which is preliminary data.</text>
</comment>
<keyword evidence="5 7" id="KW-0411">Iron-sulfur</keyword>
<comment type="cofactor">
    <cofactor evidence="7">
        <name>[2Fe-2S] cluster</name>
        <dbReference type="ChEBI" id="CHEBI:190135"/>
    </cofactor>
    <text evidence="7">Binds 1 [2Fe-2S] cluster.</text>
</comment>
<keyword evidence="2 7" id="KW-0001">2Fe-2S</keyword>
<keyword evidence="8" id="KW-0560">Oxidoreductase</keyword>
<keyword evidence="3 7" id="KW-0479">Metal-binding</keyword>
<comment type="similarity">
    <text evidence="1">Belongs to the complex I 24 kDa subunit family.</text>
</comment>
<dbReference type="InterPro" id="IPR041921">
    <property type="entry name" value="NuoE_N"/>
</dbReference>
<name>A0AAE3NWK2_9BACT</name>
<dbReference type="PANTHER" id="PTHR43342">
    <property type="entry name" value="NADH-QUINONE OXIDOREDUCTASE, E SUBUNIT"/>
    <property type="match status" value="1"/>
</dbReference>
<comment type="cofactor">
    <cofactor evidence="6">
        <name>[2Fe-2S] cluster</name>
        <dbReference type="ChEBI" id="CHEBI:190135"/>
    </cofactor>
</comment>
<proteinExistence type="inferred from homology"/>
<evidence type="ECO:0000256" key="2">
    <source>
        <dbReference type="ARBA" id="ARBA00022714"/>
    </source>
</evidence>
<protein>
    <submittedName>
        <fullName evidence="8">NADH-quinone oxidoreductase subunit NuoE</fullName>
        <ecNumber evidence="8">1.6.5.9</ecNumber>
    </submittedName>
</protein>
<dbReference type="GO" id="GO:0046872">
    <property type="term" value="F:metal ion binding"/>
    <property type="evidence" value="ECO:0007669"/>
    <property type="project" value="UniProtKB-KW"/>
</dbReference>
<evidence type="ECO:0000256" key="7">
    <source>
        <dbReference type="PIRSR" id="PIRSR000216-1"/>
    </source>
</evidence>
<evidence type="ECO:0000256" key="4">
    <source>
        <dbReference type="ARBA" id="ARBA00023004"/>
    </source>
</evidence>
<feature type="binding site" evidence="7">
    <location>
        <position position="78"/>
    </location>
    <ligand>
        <name>[2Fe-2S] cluster</name>
        <dbReference type="ChEBI" id="CHEBI:190135"/>
    </ligand>
</feature>